<dbReference type="Pfam" id="PF13181">
    <property type="entry name" value="TPR_8"/>
    <property type="match status" value="1"/>
</dbReference>
<keyword evidence="5" id="KW-1185">Reference proteome</keyword>
<dbReference type="RefSeq" id="WP_124926781.1">
    <property type="nucleotide sequence ID" value="NZ_BMOH01000007.1"/>
</dbReference>
<keyword evidence="2" id="KW-0802">TPR repeat</keyword>
<evidence type="ECO:0000259" key="3">
    <source>
        <dbReference type="PROSITE" id="PS50110"/>
    </source>
</evidence>
<dbReference type="Proteomes" id="UP000267535">
    <property type="component" value="Unassembled WGS sequence"/>
</dbReference>
<evidence type="ECO:0000256" key="1">
    <source>
        <dbReference type="PROSITE-ProRule" id="PRU00169"/>
    </source>
</evidence>
<evidence type="ECO:0000256" key="2">
    <source>
        <dbReference type="PROSITE-ProRule" id="PRU00339"/>
    </source>
</evidence>
<reference evidence="4 5" key="1">
    <citation type="submission" date="2018-11" db="EMBL/GenBank/DDBJ databases">
        <title>The draft genome sequence of Amphritea balenae JAMM 1525T.</title>
        <authorList>
            <person name="Fang Z."/>
            <person name="Zhang Y."/>
            <person name="Han X."/>
        </authorList>
    </citation>
    <scope>NUCLEOTIDE SEQUENCE [LARGE SCALE GENOMIC DNA]</scope>
    <source>
        <strain evidence="4 5">JAMM 1525</strain>
    </source>
</reference>
<evidence type="ECO:0000313" key="5">
    <source>
        <dbReference type="Proteomes" id="UP000267535"/>
    </source>
</evidence>
<dbReference type="SUPFAM" id="SSF52172">
    <property type="entry name" value="CheY-like"/>
    <property type="match status" value="1"/>
</dbReference>
<proteinExistence type="predicted"/>
<dbReference type="EMBL" id="RQXV01000008">
    <property type="protein sequence ID" value="RRC98201.1"/>
    <property type="molecule type" value="Genomic_DNA"/>
</dbReference>
<protein>
    <submittedName>
        <fullName evidence="4">Response regulator</fullName>
    </submittedName>
</protein>
<sequence length="529" mass="59963">MEISYSDKKVLIVDNRLEDLGELKTILGRMGVAGIQVASSVNMALVLLREQHYDLCFVVFDLGKEQKNGLQLVQEATAEGIRKFSTLFILIVDPDRSKLLFGSLDSSPDTYISKPYAEAKVRYRVEKIMRVKSVLQPLERLLDAGELQSALDMCSKLSQVYPGLQLFIQRLRGIILLELGLYSEAEHLFESIVTQRDQPWARIGLGVSLCHLGHYRSARRALQYVIDESHFCVEAYTWLARTYRAVGERGEAIALLRKAIMLQPSVPELFGVLGSLSAQNKEWNIAAEAYTNSIRYARHSCYQSEENYFSLVMALLQQKTIDPETEERIIRVLEDVMLEFPDDPIVRFKSRLMAAQTYHRSGSVERAGLAARNAFDLFCQLELSDKAAWLDPFVEGMEGSVLEQDAQALKQQLSRDSATLDWGRLNVQGMLSYRKKDYRKALGYFVRADGLLPNNPSIMLNLIQAALEQAKKPGPERHELLLQCDNALYSINYGALSARQQKRYLALAENCAEMVKEMAQVKRVSEEDI</sequence>
<feature type="repeat" description="TPR" evidence="2">
    <location>
        <begin position="233"/>
        <end position="266"/>
    </location>
</feature>
<dbReference type="PROSITE" id="PS50005">
    <property type="entry name" value="TPR"/>
    <property type="match status" value="1"/>
</dbReference>
<gene>
    <name evidence="4" type="ORF">EHS89_13985</name>
</gene>
<dbReference type="SMART" id="SM00448">
    <property type="entry name" value="REC"/>
    <property type="match status" value="1"/>
</dbReference>
<dbReference type="OrthoDB" id="7298659at2"/>
<comment type="caution">
    <text evidence="1">Lacks conserved residue(s) required for the propagation of feature annotation.</text>
</comment>
<dbReference type="PROSITE" id="PS50110">
    <property type="entry name" value="RESPONSE_REGULATORY"/>
    <property type="match status" value="1"/>
</dbReference>
<accession>A0A3P1SLR7</accession>
<dbReference type="InterPro" id="IPR011990">
    <property type="entry name" value="TPR-like_helical_dom_sf"/>
</dbReference>
<dbReference type="SUPFAM" id="SSF48452">
    <property type="entry name" value="TPR-like"/>
    <property type="match status" value="2"/>
</dbReference>
<comment type="caution">
    <text evidence="4">The sequence shown here is derived from an EMBL/GenBank/DDBJ whole genome shotgun (WGS) entry which is preliminary data.</text>
</comment>
<dbReference type="AlphaFoldDB" id="A0A3P1SLR7"/>
<feature type="domain" description="Response regulatory" evidence="3">
    <location>
        <begin position="9"/>
        <end position="129"/>
    </location>
</feature>
<evidence type="ECO:0000313" key="4">
    <source>
        <dbReference type="EMBL" id="RRC98201.1"/>
    </source>
</evidence>
<dbReference type="Gene3D" id="1.25.40.10">
    <property type="entry name" value="Tetratricopeptide repeat domain"/>
    <property type="match status" value="2"/>
</dbReference>
<dbReference type="GO" id="GO:0000160">
    <property type="term" value="P:phosphorelay signal transduction system"/>
    <property type="evidence" value="ECO:0007669"/>
    <property type="project" value="InterPro"/>
</dbReference>
<dbReference type="InterPro" id="IPR011006">
    <property type="entry name" value="CheY-like_superfamily"/>
</dbReference>
<dbReference type="SMART" id="SM00028">
    <property type="entry name" value="TPR"/>
    <property type="match status" value="4"/>
</dbReference>
<dbReference type="InterPro" id="IPR001789">
    <property type="entry name" value="Sig_transdc_resp-reg_receiver"/>
</dbReference>
<dbReference type="Gene3D" id="3.40.50.2300">
    <property type="match status" value="1"/>
</dbReference>
<dbReference type="InterPro" id="IPR019734">
    <property type="entry name" value="TPR_rpt"/>
</dbReference>
<name>A0A3P1SLR7_9GAMM</name>
<organism evidence="4 5">
    <name type="scientific">Amphritea balenae</name>
    <dbReference type="NCBI Taxonomy" id="452629"/>
    <lineage>
        <taxon>Bacteria</taxon>
        <taxon>Pseudomonadati</taxon>
        <taxon>Pseudomonadota</taxon>
        <taxon>Gammaproteobacteria</taxon>
        <taxon>Oceanospirillales</taxon>
        <taxon>Oceanospirillaceae</taxon>
        <taxon>Amphritea</taxon>
    </lineage>
</organism>